<dbReference type="Proteomes" id="UP000603912">
    <property type="component" value="Unassembled WGS sequence"/>
</dbReference>
<comment type="caution">
    <text evidence="1">The sequence shown here is derived from an EMBL/GenBank/DDBJ whole genome shotgun (WGS) entry which is preliminary data.</text>
</comment>
<reference evidence="1" key="2">
    <citation type="submission" date="2020-09" db="EMBL/GenBank/DDBJ databases">
        <authorList>
            <person name="Sun Q."/>
            <person name="Zhou Y."/>
        </authorList>
    </citation>
    <scope>NUCLEOTIDE SEQUENCE</scope>
    <source>
        <strain evidence="1">CGMCC 1.12214</strain>
    </source>
</reference>
<dbReference type="AlphaFoldDB" id="A0A917I2S1"/>
<sequence length="128" mass="14238">MSTSEEPADDFDGWVKAEFAARNAFTALVLLVKIGKRRISPLRSTFVHVIGDELDWGEITRLFSSAGVAWDGAAFFPEVAKAGGPLDNAAARLRLRMLETRVDDDRLALNDGHFFDAWGRRMRVDEIG</sequence>
<gene>
    <name evidence="1" type="ORF">GCM10007036_02950</name>
</gene>
<proteinExistence type="predicted"/>
<evidence type="ECO:0000313" key="2">
    <source>
        <dbReference type="Proteomes" id="UP000603912"/>
    </source>
</evidence>
<evidence type="ECO:0000313" key="1">
    <source>
        <dbReference type="EMBL" id="GGH07815.1"/>
    </source>
</evidence>
<keyword evidence="2" id="KW-1185">Reference proteome</keyword>
<protein>
    <submittedName>
        <fullName evidence="1">Uncharacterized protein</fullName>
    </submittedName>
</protein>
<dbReference type="EMBL" id="BMES01000001">
    <property type="protein sequence ID" value="GGH07815.1"/>
    <property type="molecule type" value="Genomic_DNA"/>
</dbReference>
<organism evidence="1 2">
    <name type="scientific">Alsobacter metallidurans</name>
    <dbReference type="NCBI Taxonomy" id="340221"/>
    <lineage>
        <taxon>Bacteria</taxon>
        <taxon>Pseudomonadati</taxon>
        <taxon>Pseudomonadota</taxon>
        <taxon>Alphaproteobacteria</taxon>
        <taxon>Hyphomicrobiales</taxon>
        <taxon>Alsobacteraceae</taxon>
        <taxon>Alsobacter</taxon>
    </lineage>
</organism>
<reference evidence="1" key="1">
    <citation type="journal article" date="2014" name="Int. J. Syst. Evol. Microbiol.">
        <title>Complete genome sequence of Corynebacterium casei LMG S-19264T (=DSM 44701T), isolated from a smear-ripened cheese.</title>
        <authorList>
            <consortium name="US DOE Joint Genome Institute (JGI-PGF)"/>
            <person name="Walter F."/>
            <person name="Albersmeier A."/>
            <person name="Kalinowski J."/>
            <person name="Ruckert C."/>
        </authorList>
    </citation>
    <scope>NUCLEOTIDE SEQUENCE</scope>
    <source>
        <strain evidence="1">CGMCC 1.12214</strain>
    </source>
</reference>
<dbReference type="RefSeq" id="WP_244643447.1">
    <property type="nucleotide sequence ID" value="NZ_BMES01000001.1"/>
</dbReference>
<name>A0A917I2S1_9HYPH</name>
<accession>A0A917I2S1</accession>